<name>A0ACC1BU14_9ROSI</name>
<dbReference type="Proteomes" id="UP001164250">
    <property type="component" value="Chromosome 3"/>
</dbReference>
<reference evidence="2" key="1">
    <citation type="journal article" date="2023" name="G3 (Bethesda)">
        <title>Genome assembly and association tests identify interacting loci associated with vigor, precocity, and sex in interspecific pistachio rootstocks.</title>
        <authorList>
            <person name="Palmer W."/>
            <person name="Jacygrad E."/>
            <person name="Sagayaradj S."/>
            <person name="Cavanaugh K."/>
            <person name="Han R."/>
            <person name="Bertier L."/>
            <person name="Beede B."/>
            <person name="Kafkas S."/>
            <person name="Golino D."/>
            <person name="Preece J."/>
            <person name="Michelmore R."/>
        </authorList>
    </citation>
    <scope>NUCLEOTIDE SEQUENCE [LARGE SCALE GENOMIC DNA]</scope>
</reference>
<evidence type="ECO:0000313" key="2">
    <source>
        <dbReference type="Proteomes" id="UP001164250"/>
    </source>
</evidence>
<dbReference type="EMBL" id="CM047899">
    <property type="protein sequence ID" value="KAJ0102559.1"/>
    <property type="molecule type" value="Genomic_DNA"/>
</dbReference>
<gene>
    <name evidence="1" type="ORF">Patl1_03985</name>
</gene>
<keyword evidence="2" id="KW-1185">Reference proteome</keyword>
<comment type="caution">
    <text evidence="1">The sequence shown here is derived from an EMBL/GenBank/DDBJ whole genome shotgun (WGS) entry which is preliminary data.</text>
</comment>
<sequence length="99" mass="11744">MTIWEALGKCQLRNEVRKKEGKLDFRVLLRMERIKVWDRGSCCALGVCYLRKDLLRNMIFQTKLLENKSSSFTQLVAEYNLRANSSFFCYCNLLRNQIL</sequence>
<proteinExistence type="predicted"/>
<organism evidence="1 2">
    <name type="scientific">Pistacia atlantica</name>
    <dbReference type="NCBI Taxonomy" id="434234"/>
    <lineage>
        <taxon>Eukaryota</taxon>
        <taxon>Viridiplantae</taxon>
        <taxon>Streptophyta</taxon>
        <taxon>Embryophyta</taxon>
        <taxon>Tracheophyta</taxon>
        <taxon>Spermatophyta</taxon>
        <taxon>Magnoliopsida</taxon>
        <taxon>eudicotyledons</taxon>
        <taxon>Gunneridae</taxon>
        <taxon>Pentapetalae</taxon>
        <taxon>rosids</taxon>
        <taxon>malvids</taxon>
        <taxon>Sapindales</taxon>
        <taxon>Anacardiaceae</taxon>
        <taxon>Pistacia</taxon>
    </lineage>
</organism>
<evidence type="ECO:0000313" key="1">
    <source>
        <dbReference type="EMBL" id="KAJ0102559.1"/>
    </source>
</evidence>
<accession>A0ACC1BU14</accession>
<protein>
    <submittedName>
        <fullName evidence="1">Uncharacterized protein</fullName>
    </submittedName>
</protein>